<reference evidence="1" key="1">
    <citation type="journal article" date="2023" name="Science">
        <title>Genome structures resolve the early diversification of teleost fishes.</title>
        <authorList>
            <person name="Parey E."/>
            <person name="Louis A."/>
            <person name="Montfort J."/>
            <person name="Bouchez O."/>
            <person name="Roques C."/>
            <person name="Iampietro C."/>
            <person name="Lluch J."/>
            <person name="Castinel A."/>
            <person name="Donnadieu C."/>
            <person name="Desvignes T."/>
            <person name="Floi Bucao C."/>
            <person name="Jouanno E."/>
            <person name="Wen M."/>
            <person name="Mejri S."/>
            <person name="Dirks R."/>
            <person name="Jansen H."/>
            <person name="Henkel C."/>
            <person name="Chen W.J."/>
            <person name="Zahm M."/>
            <person name="Cabau C."/>
            <person name="Klopp C."/>
            <person name="Thompson A.W."/>
            <person name="Robinson-Rechavi M."/>
            <person name="Braasch I."/>
            <person name="Lecointre G."/>
            <person name="Bobe J."/>
            <person name="Postlethwait J.H."/>
            <person name="Berthelot C."/>
            <person name="Roest Crollius H."/>
            <person name="Guiguen Y."/>
        </authorList>
    </citation>
    <scope>NUCLEOTIDE SEQUENCE</scope>
    <source>
        <strain evidence="1">NC1722</strain>
    </source>
</reference>
<comment type="caution">
    <text evidence="1">The sequence shown here is derived from an EMBL/GenBank/DDBJ whole genome shotgun (WGS) entry which is preliminary data.</text>
</comment>
<dbReference type="Proteomes" id="UP001221898">
    <property type="component" value="Unassembled WGS sequence"/>
</dbReference>
<evidence type="ECO:0000313" key="1">
    <source>
        <dbReference type="EMBL" id="KAJ8411727.1"/>
    </source>
</evidence>
<gene>
    <name evidence="1" type="ORF">AAFF_G00153650</name>
</gene>
<keyword evidence="2" id="KW-1185">Reference proteome</keyword>
<dbReference type="EMBL" id="JAINUG010000021">
    <property type="protein sequence ID" value="KAJ8411727.1"/>
    <property type="molecule type" value="Genomic_DNA"/>
</dbReference>
<accession>A0AAD7T0V1</accession>
<proteinExistence type="predicted"/>
<sequence>MRGSLSVSLCCGLRAARCCGAAMLLHTALGQHRSPAPRWAGAALECIEQTHTALQEIYLGGGVPSCAAAQVFVETWGEDDGTGSINSFTALPMSCTELPAHLETGERLQITALLRDERRNPLGSVPG</sequence>
<organism evidence="1 2">
    <name type="scientific">Aldrovandia affinis</name>
    <dbReference type="NCBI Taxonomy" id="143900"/>
    <lineage>
        <taxon>Eukaryota</taxon>
        <taxon>Metazoa</taxon>
        <taxon>Chordata</taxon>
        <taxon>Craniata</taxon>
        <taxon>Vertebrata</taxon>
        <taxon>Euteleostomi</taxon>
        <taxon>Actinopterygii</taxon>
        <taxon>Neopterygii</taxon>
        <taxon>Teleostei</taxon>
        <taxon>Notacanthiformes</taxon>
        <taxon>Halosauridae</taxon>
        <taxon>Aldrovandia</taxon>
    </lineage>
</organism>
<evidence type="ECO:0000313" key="2">
    <source>
        <dbReference type="Proteomes" id="UP001221898"/>
    </source>
</evidence>
<dbReference type="AlphaFoldDB" id="A0AAD7T0V1"/>
<name>A0AAD7T0V1_9TELE</name>
<protein>
    <submittedName>
        <fullName evidence="1">Uncharacterized protein</fullName>
    </submittedName>
</protein>